<protein>
    <submittedName>
        <fullName evidence="1">Uncharacterized protein</fullName>
    </submittedName>
</protein>
<sequence>MASASDDPEEEERAYKERRREMRFPGRIKQCSYAGEELITHVAFSFISFRQQSIAIRILLLVSADVILLGGRHH</sequence>
<evidence type="ECO:0000313" key="2">
    <source>
        <dbReference type="Proteomes" id="UP000887116"/>
    </source>
</evidence>
<organism evidence="1 2">
    <name type="scientific">Trichonephila clavata</name>
    <name type="common">Joro spider</name>
    <name type="synonym">Nephila clavata</name>
    <dbReference type="NCBI Taxonomy" id="2740835"/>
    <lineage>
        <taxon>Eukaryota</taxon>
        <taxon>Metazoa</taxon>
        <taxon>Ecdysozoa</taxon>
        <taxon>Arthropoda</taxon>
        <taxon>Chelicerata</taxon>
        <taxon>Arachnida</taxon>
        <taxon>Araneae</taxon>
        <taxon>Araneomorphae</taxon>
        <taxon>Entelegynae</taxon>
        <taxon>Araneoidea</taxon>
        <taxon>Nephilidae</taxon>
        <taxon>Trichonephila</taxon>
    </lineage>
</organism>
<gene>
    <name evidence="1" type="ORF">TNCT_476501</name>
</gene>
<reference evidence="1" key="1">
    <citation type="submission" date="2020-07" db="EMBL/GenBank/DDBJ databases">
        <title>Multicomponent nature underlies the extraordinary mechanical properties of spider dragline silk.</title>
        <authorList>
            <person name="Kono N."/>
            <person name="Nakamura H."/>
            <person name="Mori M."/>
            <person name="Yoshida Y."/>
            <person name="Ohtoshi R."/>
            <person name="Malay A.D."/>
            <person name="Moran D.A.P."/>
            <person name="Tomita M."/>
            <person name="Numata K."/>
            <person name="Arakawa K."/>
        </authorList>
    </citation>
    <scope>NUCLEOTIDE SEQUENCE</scope>
</reference>
<name>A0A8X6FRG0_TRICU</name>
<dbReference type="OrthoDB" id="10319355at2759"/>
<dbReference type="AlphaFoldDB" id="A0A8X6FRG0"/>
<dbReference type="EMBL" id="BMAO01003263">
    <property type="protein sequence ID" value="GFQ86727.1"/>
    <property type="molecule type" value="Genomic_DNA"/>
</dbReference>
<evidence type="ECO:0000313" key="1">
    <source>
        <dbReference type="EMBL" id="GFQ86727.1"/>
    </source>
</evidence>
<accession>A0A8X6FRG0</accession>
<dbReference type="Proteomes" id="UP000887116">
    <property type="component" value="Unassembled WGS sequence"/>
</dbReference>
<keyword evidence="2" id="KW-1185">Reference proteome</keyword>
<comment type="caution">
    <text evidence="1">The sequence shown here is derived from an EMBL/GenBank/DDBJ whole genome shotgun (WGS) entry which is preliminary data.</text>
</comment>
<proteinExistence type="predicted"/>